<organism evidence="2 3">
    <name type="scientific">Methylomonas methanica</name>
    <dbReference type="NCBI Taxonomy" id="421"/>
    <lineage>
        <taxon>Bacteria</taxon>
        <taxon>Pseudomonadati</taxon>
        <taxon>Pseudomonadota</taxon>
        <taxon>Gammaproteobacteria</taxon>
        <taxon>Methylococcales</taxon>
        <taxon>Methylococcaceae</taxon>
        <taxon>Methylomonas</taxon>
    </lineage>
</organism>
<accession>A0A177M8R1</accession>
<evidence type="ECO:0000313" key="3">
    <source>
        <dbReference type="Proteomes" id="UP000078090"/>
    </source>
</evidence>
<evidence type="ECO:0000256" key="1">
    <source>
        <dbReference type="SAM" id="Coils"/>
    </source>
</evidence>
<dbReference type="EMBL" id="LUUG01000088">
    <property type="protein sequence ID" value="OAI01693.1"/>
    <property type="molecule type" value="Genomic_DNA"/>
</dbReference>
<reference evidence="2 3" key="1">
    <citation type="submission" date="2016-03" db="EMBL/GenBank/DDBJ databases">
        <authorList>
            <person name="Ploux O."/>
        </authorList>
    </citation>
    <scope>NUCLEOTIDE SEQUENCE [LARGE SCALE GENOMIC DNA]</scope>
    <source>
        <strain evidence="2 3">R-45363</strain>
    </source>
</reference>
<proteinExistence type="predicted"/>
<comment type="caution">
    <text evidence="2">The sequence shown here is derived from an EMBL/GenBank/DDBJ whole genome shotgun (WGS) entry which is preliminary data.</text>
</comment>
<protein>
    <submittedName>
        <fullName evidence="2">Uncharacterized protein</fullName>
    </submittedName>
</protein>
<dbReference type="Proteomes" id="UP000078090">
    <property type="component" value="Unassembled WGS sequence"/>
</dbReference>
<keyword evidence="1" id="KW-0175">Coiled coil</keyword>
<gene>
    <name evidence="2" type="ORF">A1332_17640</name>
</gene>
<evidence type="ECO:0000313" key="2">
    <source>
        <dbReference type="EMBL" id="OAI01693.1"/>
    </source>
</evidence>
<dbReference type="OrthoDB" id="1091280at2"/>
<feature type="coiled-coil region" evidence="1">
    <location>
        <begin position="91"/>
        <end position="134"/>
    </location>
</feature>
<name>A0A177M8R1_METMH</name>
<sequence length="317" mass="36189">MMNNINGFELHYYFSDKSHEIDAFVRNRCEAELLGIIIEASHILEIEVSLIKDVYNEGGFRDIWKALGDNQGSIAILLTIIQIIISVAPHLNFESKELELEEKRLAIEEKRLNIEKLKQEIENGKINSKAVNEAALAVSSNLKIIKRKSNFYSRIEEYQKVTKIGITILDEKRNPVADEVVVLRSDFYKHILGTNRLRSEEDDKAIIEIISPVLKEGRYKWKGVYKDAPISFEMNDHSFRDAVLIDNIPFRHGSKIVCALVAHRELDEAGNIKVTGYSVTTVLEKIDGDTVTETIQGKKYRHAKKLSKSQSDLFGSW</sequence>
<dbReference type="AlphaFoldDB" id="A0A177M8R1"/>